<dbReference type="GO" id="GO:0005657">
    <property type="term" value="C:replication fork"/>
    <property type="evidence" value="ECO:0007669"/>
    <property type="project" value="InterPro"/>
</dbReference>
<evidence type="ECO:0008006" key="3">
    <source>
        <dbReference type="Google" id="ProtNLM"/>
    </source>
</evidence>
<dbReference type="PANTHER" id="PTHR46644:SF2">
    <property type="entry name" value="DNA REPAIR PROTEIN XRCC2"/>
    <property type="match status" value="1"/>
</dbReference>
<name>A0A6A5RG31_9PLEO</name>
<proteinExistence type="predicted"/>
<accession>A0A6A5RG31</accession>
<dbReference type="RefSeq" id="XP_033444840.1">
    <property type="nucleotide sequence ID" value="XM_033588443.1"/>
</dbReference>
<organism evidence="1 2">
    <name type="scientific">Didymella exigua CBS 183.55</name>
    <dbReference type="NCBI Taxonomy" id="1150837"/>
    <lineage>
        <taxon>Eukaryota</taxon>
        <taxon>Fungi</taxon>
        <taxon>Dikarya</taxon>
        <taxon>Ascomycota</taxon>
        <taxon>Pezizomycotina</taxon>
        <taxon>Dothideomycetes</taxon>
        <taxon>Pleosporomycetidae</taxon>
        <taxon>Pleosporales</taxon>
        <taxon>Pleosporineae</taxon>
        <taxon>Didymellaceae</taxon>
        <taxon>Didymella</taxon>
    </lineage>
</organism>
<dbReference type="GO" id="GO:0042148">
    <property type="term" value="P:DNA strand invasion"/>
    <property type="evidence" value="ECO:0007669"/>
    <property type="project" value="TreeGrafter"/>
</dbReference>
<dbReference type="InterPro" id="IPR027417">
    <property type="entry name" value="P-loop_NTPase"/>
</dbReference>
<dbReference type="GO" id="GO:0000400">
    <property type="term" value="F:four-way junction DNA binding"/>
    <property type="evidence" value="ECO:0007669"/>
    <property type="project" value="TreeGrafter"/>
</dbReference>
<feature type="non-terminal residue" evidence="1">
    <location>
        <position position="1"/>
    </location>
</feature>
<dbReference type="GO" id="GO:0000724">
    <property type="term" value="P:double-strand break repair via homologous recombination"/>
    <property type="evidence" value="ECO:0007669"/>
    <property type="project" value="InterPro"/>
</dbReference>
<gene>
    <name evidence="1" type="ORF">M421DRAFT_23567</name>
</gene>
<dbReference type="AlphaFoldDB" id="A0A6A5RG31"/>
<dbReference type="PANTHER" id="PTHR46644">
    <property type="entry name" value="DNA REPAIR PROTEIN XRCC2"/>
    <property type="match status" value="1"/>
</dbReference>
<dbReference type="Gene3D" id="3.40.50.300">
    <property type="entry name" value="P-loop containing nucleotide triphosphate hydrolases"/>
    <property type="match status" value="1"/>
</dbReference>
<evidence type="ECO:0000313" key="2">
    <source>
        <dbReference type="Proteomes" id="UP000800082"/>
    </source>
</evidence>
<dbReference type="InterPro" id="IPR030547">
    <property type="entry name" value="XRCC2"/>
</dbReference>
<keyword evidence="2" id="KW-1185">Reference proteome</keyword>
<protein>
    <recommendedName>
        <fullName evidence="3">DNA recombination and repair protein Rad51-like C-terminal domain-containing protein</fullName>
    </recommendedName>
</protein>
<dbReference type="GO" id="GO:0033063">
    <property type="term" value="C:Rad51B-Rad51C-Rad51D-XRCC2 complex"/>
    <property type="evidence" value="ECO:0007669"/>
    <property type="project" value="InterPro"/>
</dbReference>
<dbReference type="Proteomes" id="UP000800082">
    <property type="component" value="Unassembled WGS sequence"/>
</dbReference>
<dbReference type="OrthoDB" id="420422at2759"/>
<reference evidence="1" key="1">
    <citation type="journal article" date="2020" name="Stud. Mycol.">
        <title>101 Dothideomycetes genomes: a test case for predicting lifestyles and emergence of pathogens.</title>
        <authorList>
            <person name="Haridas S."/>
            <person name="Albert R."/>
            <person name="Binder M."/>
            <person name="Bloem J."/>
            <person name="Labutti K."/>
            <person name="Salamov A."/>
            <person name="Andreopoulos B."/>
            <person name="Baker S."/>
            <person name="Barry K."/>
            <person name="Bills G."/>
            <person name="Bluhm B."/>
            <person name="Cannon C."/>
            <person name="Castanera R."/>
            <person name="Culley D."/>
            <person name="Daum C."/>
            <person name="Ezra D."/>
            <person name="Gonzalez J."/>
            <person name="Henrissat B."/>
            <person name="Kuo A."/>
            <person name="Liang C."/>
            <person name="Lipzen A."/>
            <person name="Lutzoni F."/>
            <person name="Magnuson J."/>
            <person name="Mondo S."/>
            <person name="Nolan M."/>
            <person name="Ohm R."/>
            <person name="Pangilinan J."/>
            <person name="Park H.-J."/>
            <person name="Ramirez L."/>
            <person name="Alfaro M."/>
            <person name="Sun H."/>
            <person name="Tritt A."/>
            <person name="Yoshinaga Y."/>
            <person name="Zwiers L.-H."/>
            <person name="Turgeon B."/>
            <person name="Goodwin S."/>
            <person name="Spatafora J."/>
            <person name="Crous P."/>
            <person name="Grigoriev I."/>
        </authorList>
    </citation>
    <scope>NUCLEOTIDE SEQUENCE</scope>
    <source>
        <strain evidence="1">CBS 183.55</strain>
    </source>
</reference>
<sequence length="190" mass="20417">ARRLGEKLLLDVEVEGLSADSDATNNTPFSIPELDALVSNSSPTILELLSPTPTHHPSGAGKTSLLYLIIAHAILPPTFDSIPNLNGQDAAIILFDPLRHFSVSRLAIVTLDLLATKLGAPIATLSSTVQASLLTLTHSSLSHVHIFHPTSWPSLLATLRATPAYLFASPSHKSTRRRLHSLILEDIDAF</sequence>
<dbReference type="GO" id="GO:0005815">
    <property type="term" value="C:microtubule organizing center"/>
    <property type="evidence" value="ECO:0007669"/>
    <property type="project" value="TreeGrafter"/>
</dbReference>
<feature type="non-terminal residue" evidence="1">
    <location>
        <position position="190"/>
    </location>
</feature>
<evidence type="ECO:0000313" key="1">
    <source>
        <dbReference type="EMBL" id="KAF1924587.1"/>
    </source>
</evidence>
<dbReference type="EMBL" id="ML978992">
    <property type="protein sequence ID" value="KAF1924587.1"/>
    <property type="molecule type" value="Genomic_DNA"/>
</dbReference>
<dbReference type="GeneID" id="54346090"/>